<accession>A0A6A6J5J2</accession>
<organism evidence="3 4">
    <name type="scientific">Trematosphaeria pertusa</name>
    <dbReference type="NCBI Taxonomy" id="390896"/>
    <lineage>
        <taxon>Eukaryota</taxon>
        <taxon>Fungi</taxon>
        <taxon>Dikarya</taxon>
        <taxon>Ascomycota</taxon>
        <taxon>Pezizomycotina</taxon>
        <taxon>Dothideomycetes</taxon>
        <taxon>Pleosporomycetidae</taxon>
        <taxon>Pleosporales</taxon>
        <taxon>Massarineae</taxon>
        <taxon>Trematosphaeriaceae</taxon>
        <taxon>Trematosphaeria</taxon>
    </lineage>
</organism>
<dbReference type="InterPro" id="IPR013830">
    <property type="entry name" value="SGNH_hydro"/>
</dbReference>
<keyword evidence="1" id="KW-0732">Signal</keyword>
<dbReference type="PANTHER" id="PTHR30383:SF5">
    <property type="entry name" value="SGNH HYDROLASE-TYPE ESTERASE DOMAIN-CONTAINING PROTEIN"/>
    <property type="match status" value="1"/>
</dbReference>
<dbReference type="Gene3D" id="3.40.50.1110">
    <property type="entry name" value="SGNH hydrolase"/>
    <property type="match status" value="1"/>
</dbReference>
<dbReference type="CDD" id="cd01833">
    <property type="entry name" value="XynB_like"/>
    <property type="match status" value="1"/>
</dbReference>
<protein>
    <submittedName>
        <fullName evidence="3">Carbohydrate esterase family 3 protein</fullName>
    </submittedName>
</protein>
<dbReference type="AlphaFoldDB" id="A0A6A6J5J2"/>
<evidence type="ECO:0000256" key="1">
    <source>
        <dbReference type="SAM" id="SignalP"/>
    </source>
</evidence>
<evidence type="ECO:0000313" key="4">
    <source>
        <dbReference type="Proteomes" id="UP000800094"/>
    </source>
</evidence>
<dbReference type="EMBL" id="ML987189">
    <property type="protein sequence ID" value="KAF2257150.1"/>
    <property type="molecule type" value="Genomic_DNA"/>
</dbReference>
<gene>
    <name evidence="3" type="ORF">BU26DRAFT_37108</name>
</gene>
<dbReference type="PANTHER" id="PTHR30383">
    <property type="entry name" value="THIOESTERASE 1/PROTEASE 1/LYSOPHOSPHOLIPASE L1"/>
    <property type="match status" value="1"/>
</dbReference>
<dbReference type="Pfam" id="PF13472">
    <property type="entry name" value="Lipase_GDSL_2"/>
    <property type="match status" value="1"/>
</dbReference>
<feature type="domain" description="SGNH hydrolase-type esterase" evidence="2">
    <location>
        <begin position="49"/>
        <end position="232"/>
    </location>
</feature>
<dbReference type="GeneID" id="54575856"/>
<evidence type="ECO:0000313" key="3">
    <source>
        <dbReference type="EMBL" id="KAF2257150.1"/>
    </source>
</evidence>
<name>A0A6A6J5J2_9PLEO</name>
<reference evidence="3" key="1">
    <citation type="journal article" date="2020" name="Stud. Mycol.">
        <title>101 Dothideomycetes genomes: a test case for predicting lifestyles and emergence of pathogens.</title>
        <authorList>
            <person name="Haridas S."/>
            <person name="Albert R."/>
            <person name="Binder M."/>
            <person name="Bloem J."/>
            <person name="Labutti K."/>
            <person name="Salamov A."/>
            <person name="Andreopoulos B."/>
            <person name="Baker S."/>
            <person name="Barry K."/>
            <person name="Bills G."/>
            <person name="Bluhm B."/>
            <person name="Cannon C."/>
            <person name="Castanera R."/>
            <person name="Culley D."/>
            <person name="Daum C."/>
            <person name="Ezra D."/>
            <person name="Gonzalez J."/>
            <person name="Henrissat B."/>
            <person name="Kuo A."/>
            <person name="Liang C."/>
            <person name="Lipzen A."/>
            <person name="Lutzoni F."/>
            <person name="Magnuson J."/>
            <person name="Mondo S."/>
            <person name="Nolan M."/>
            <person name="Ohm R."/>
            <person name="Pangilinan J."/>
            <person name="Park H.-J."/>
            <person name="Ramirez L."/>
            <person name="Alfaro M."/>
            <person name="Sun H."/>
            <person name="Tritt A."/>
            <person name="Yoshinaga Y."/>
            <person name="Zwiers L.-H."/>
            <person name="Turgeon B."/>
            <person name="Goodwin S."/>
            <person name="Spatafora J."/>
            <person name="Crous P."/>
            <person name="Grigoriev I."/>
        </authorList>
    </citation>
    <scope>NUCLEOTIDE SEQUENCE</scope>
    <source>
        <strain evidence="3">CBS 122368</strain>
    </source>
</reference>
<dbReference type="Proteomes" id="UP000800094">
    <property type="component" value="Unassembled WGS sequence"/>
</dbReference>
<dbReference type="InterPro" id="IPR036514">
    <property type="entry name" value="SGNH_hydro_sf"/>
</dbReference>
<proteinExistence type="predicted"/>
<dbReference type="SUPFAM" id="SSF52266">
    <property type="entry name" value="SGNH hydrolase"/>
    <property type="match status" value="1"/>
</dbReference>
<dbReference type="InterPro" id="IPR051532">
    <property type="entry name" value="Ester_Hydrolysis_Enzymes"/>
</dbReference>
<dbReference type="RefSeq" id="XP_033692154.1">
    <property type="nucleotide sequence ID" value="XM_033822526.1"/>
</dbReference>
<dbReference type="OrthoDB" id="3915838at2759"/>
<feature type="chain" id="PRO_5025639470" evidence="1">
    <location>
        <begin position="26"/>
        <end position="256"/>
    </location>
</feature>
<evidence type="ECO:0000259" key="2">
    <source>
        <dbReference type="Pfam" id="PF13472"/>
    </source>
</evidence>
<sequence>MFMGIRHSLALPVALLSLFLPFINSLPYTPRDLLNRDEPFSVPLRILPLGDSITWGVQPKAPPEGTNGYRKQLRDRLTSSGAQVNLVGTQHSGNMTDDENEGHPGYTISQLQGVMGPGLDLKPNVILLHIGTNDMNYDESHAGAGPYSEAPDRLGTLLDVIIEACPDALLMVAKIIQSKKEGTELRIQTYDEAVPDVVKERADQGHKVIVADLSTVQPDELADDLHPSDAGYIHMGNIWFDAVKAAAQQDLISAPT</sequence>
<dbReference type="GO" id="GO:0004622">
    <property type="term" value="F:phosphatidylcholine lysophospholipase activity"/>
    <property type="evidence" value="ECO:0007669"/>
    <property type="project" value="TreeGrafter"/>
</dbReference>
<keyword evidence="4" id="KW-1185">Reference proteome</keyword>
<feature type="signal peptide" evidence="1">
    <location>
        <begin position="1"/>
        <end position="25"/>
    </location>
</feature>